<evidence type="ECO:0000256" key="4">
    <source>
        <dbReference type="ARBA" id="ARBA00022829"/>
    </source>
</evidence>
<dbReference type="PANTHER" id="PTHR12585:SF55">
    <property type="entry name" value="SISTER CHROMATID COHESION 1 PROTEIN 3"/>
    <property type="match status" value="1"/>
</dbReference>
<evidence type="ECO:0000256" key="5">
    <source>
        <dbReference type="ARBA" id="ARBA00023242"/>
    </source>
</evidence>
<dbReference type="InterPro" id="IPR039781">
    <property type="entry name" value="Rad21/Rec8-like"/>
</dbReference>
<dbReference type="SUPFAM" id="SSF46785">
    <property type="entry name" value="Winged helix' DNA-binding domain"/>
    <property type="match status" value="1"/>
</dbReference>
<dbReference type="GO" id="GO:1990414">
    <property type="term" value="P:replication-born double-strand break repair via sister chromatid exchange"/>
    <property type="evidence" value="ECO:0007669"/>
    <property type="project" value="TreeGrafter"/>
</dbReference>
<proteinExistence type="inferred from homology"/>
<feature type="compositionally biased region" description="Low complexity" evidence="7">
    <location>
        <begin position="376"/>
        <end position="391"/>
    </location>
</feature>
<dbReference type="GO" id="GO:0005634">
    <property type="term" value="C:nucleus"/>
    <property type="evidence" value="ECO:0007669"/>
    <property type="project" value="UniProtKB-SubCell"/>
</dbReference>
<evidence type="ECO:0000313" key="10">
    <source>
        <dbReference type="EMBL" id="KAK6798779.1"/>
    </source>
</evidence>
<dbReference type="EMBL" id="JBANQN010000002">
    <property type="protein sequence ID" value="KAK6798779.1"/>
    <property type="molecule type" value="Genomic_DNA"/>
</dbReference>
<dbReference type="Proteomes" id="UP001371456">
    <property type="component" value="Unassembled WGS sequence"/>
</dbReference>
<keyword evidence="3" id="KW-0498">Mitosis</keyword>
<dbReference type="GO" id="GO:0007062">
    <property type="term" value="P:sister chromatid cohesion"/>
    <property type="evidence" value="ECO:0007669"/>
    <property type="project" value="InterPro"/>
</dbReference>
<evidence type="ECO:0000256" key="2">
    <source>
        <dbReference type="ARBA" id="ARBA00009870"/>
    </source>
</evidence>
<comment type="caution">
    <text evidence="10">The sequence shown here is derived from an EMBL/GenBank/DDBJ whole genome shotgun (WGS) entry which is preliminary data.</text>
</comment>
<feature type="domain" description="Rad21/Rec8-like protein N-terminal" evidence="9">
    <location>
        <begin position="1"/>
        <end position="100"/>
    </location>
</feature>
<protein>
    <submittedName>
        <fullName evidence="10">Uncharacterized protein</fullName>
    </submittedName>
</protein>
<feature type="region of interest" description="Disordered" evidence="7">
    <location>
        <begin position="349"/>
        <end position="399"/>
    </location>
</feature>
<dbReference type="AlphaFoldDB" id="A0AAN8U627"/>
<evidence type="ECO:0000256" key="6">
    <source>
        <dbReference type="ARBA" id="ARBA00064543"/>
    </source>
</evidence>
<evidence type="ECO:0000259" key="9">
    <source>
        <dbReference type="Pfam" id="PF04825"/>
    </source>
</evidence>
<comment type="subunit">
    <text evidence="6">Component of the cohesin complex.</text>
</comment>
<evidence type="ECO:0000256" key="7">
    <source>
        <dbReference type="SAM" id="MobiDB-lite"/>
    </source>
</evidence>
<dbReference type="Pfam" id="PF04825">
    <property type="entry name" value="Rad21_Rec8_N"/>
    <property type="match status" value="1"/>
</dbReference>
<dbReference type="FunFam" id="1.10.10.580:FF:000002">
    <property type="entry name" value="Sister chromatid cohesion 1 protein 4"/>
    <property type="match status" value="1"/>
</dbReference>
<keyword evidence="11" id="KW-1185">Reference proteome</keyword>
<evidence type="ECO:0000256" key="1">
    <source>
        <dbReference type="ARBA" id="ARBA00004123"/>
    </source>
</evidence>
<name>A0AAN8U627_SOLBU</name>
<evidence type="ECO:0000313" key="11">
    <source>
        <dbReference type="Proteomes" id="UP001371456"/>
    </source>
</evidence>
<keyword evidence="5" id="KW-0539">Nucleus</keyword>
<sequence>MSYQVALLGGKGPLATIWQAATIQSKLKKSQYASTNILSSVELIKFPSSPLALRHSAYLLLGVVRIHSKQVEYFLQDCKALKMGIRKVISSTNSNLPEDAAHAPYHSITLPKTFQLDSFKFEDDLDNLNRIEDTNLKSFEEITLEDEIPAREDQYAAILIGEDVETIPEMEFMLDAVHDNHSENDPLWDDQWNDVMDPDDDMEELTMTDKETASLVVEEMMEHDEPPSAISAEVQEFTNPQISFGHQSPDHFVLQSTPPPEEPKPMRRRRKLLIDAEIVLPEDESDPQLADTSTLKRRRKNALLSFLNRSKLNKRRRKDGMSFEPLLTGLCDDLHNIYKEDLVSTKLKMASSQEDHAEPSDNYYSPPPGNDTDLLSEISPSPQFISSPPMSTDDFTPSTCYREGLDVEDTVLSDIHELDSSVEILMQDLSFLDQDDRTPIGEQVGTTEFDTLPARTRTVAQFLQGKSPETPSSEDLNLNTILEGKNKKMCARMFYETLVLKNCELVNVNQNVPYGDITLKVTSRLKEQLST</sequence>
<evidence type="ECO:0000259" key="8">
    <source>
        <dbReference type="Pfam" id="PF04824"/>
    </source>
</evidence>
<keyword evidence="4" id="KW-0159">Chromosome partition</keyword>
<keyword evidence="3" id="KW-0132">Cell division</keyword>
<dbReference type="InterPro" id="IPR006910">
    <property type="entry name" value="Rad21_Rec8_N"/>
</dbReference>
<keyword evidence="3" id="KW-0131">Cell cycle</keyword>
<dbReference type="PANTHER" id="PTHR12585">
    <property type="entry name" value="SCC1 / RAD21 FAMILY MEMBER"/>
    <property type="match status" value="1"/>
</dbReference>
<feature type="domain" description="Rad21/Rec8-like protein C-terminal eukaryotic" evidence="8">
    <location>
        <begin position="474"/>
        <end position="524"/>
    </location>
</feature>
<reference evidence="10 11" key="1">
    <citation type="submission" date="2024-02" db="EMBL/GenBank/DDBJ databases">
        <title>de novo genome assembly of Solanum bulbocastanum strain 11H21.</title>
        <authorList>
            <person name="Hosaka A.J."/>
        </authorList>
    </citation>
    <scope>NUCLEOTIDE SEQUENCE [LARGE SCALE GENOMIC DNA]</scope>
    <source>
        <tissue evidence="10">Young leaves</tissue>
    </source>
</reference>
<comment type="similarity">
    <text evidence="2">Belongs to the rad21 family.</text>
</comment>
<dbReference type="InterPro" id="IPR006909">
    <property type="entry name" value="Rad21/Rec8_C_eu"/>
</dbReference>
<gene>
    <name evidence="10" type="ORF">RDI58_006482</name>
</gene>
<dbReference type="GO" id="GO:0008278">
    <property type="term" value="C:cohesin complex"/>
    <property type="evidence" value="ECO:0007669"/>
    <property type="project" value="InterPro"/>
</dbReference>
<evidence type="ECO:0000256" key="3">
    <source>
        <dbReference type="ARBA" id="ARBA00022776"/>
    </source>
</evidence>
<accession>A0AAN8U627</accession>
<organism evidence="10 11">
    <name type="scientific">Solanum bulbocastanum</name>
    <name type="common">Wild potato</name>
    <dbReference type="NCBI Taxonomy" id="147425"/>
    <lineage>
        <taxon>Eukaryota</taxon>
        <taxon>Viridiplantae</taxon>
        <taxon>Streptophyta</taxon>
        <taxon>Embryophyta</taxon>
        <taxon>Tracheophyta</taxon>
        <taxon>Spermatophyta</taxon>
        <taxon>Magnoliopsida</taxon>
        <taxon>eudicotyledons</taxon>
        <taxon>Gunneridae</taxon>
        <taxon>Pentapetalae</taxon>
        <taxon>asterids</taxon>
        <taxon>lamiids</taxon>
        <taxon>Solanales</taxon>
        <taxon>Solanaceae</taxon>
        <taxon>Solanoideae</taxon>
        <taxon>Solaneae</taxon>
        <taxon>Solanum</taxon>
    </lineage>
</organism>
<dbReference type="Pfam" id="PF04824">
    <property type="entry name" value="Rad21_Rec8"/>
    <property type="match status" value="1"/>
</dbReference>
<comment type="subcellular location">
    <subcellularLocation>
        <location evidence="1">Nucleus</location>
    </subcellularLocation>
</comment>
<dbReference type="CDD" id="cd21793">
    <property type="entry name" value="Rad21_Rec8_M_AtSYN1-like"/>
    <property type="match status" value="1"/>
</dbReference>
<dbReference type="InterPro" id="IPR036390">
    <property type="entry name" value="WH_DNA-bd_sf"/>
</dbReference>
<dbReference type="GO" id="GO:0003682">
    <property type="term" value="F:chromatin binding"/>
    <property type="evidence" value="ECO:0007669"/>
    <property type="project" value="TreeGrafter"/>
</dbReference>
<dbReference type="Gene3D" id="1.10.10.580">
    <property type="entry name" value="Structural maintenance of chromosome 1. Chain E"/>
    <property type="match status" value="1"/>
</dbReference>
<dbReference type="InterPro" id="IPR023093">
    <property type="entry name" value="ScpA-like_C"/>
</dbReference>
<dbReference type="GO" id="GO:0007059">
    <property type="term" value="P:chromosome segregation"/>
    <property type="evidence" value="ECO:0007669"/>
    <property type="project" value="UniProtKB-KW"/>
</dbReference>